<evidence type="ECO:0000313" key="5">
    <source>
        <dbReference type="Proteomes" id="UP000199021"/>
    </source>
</evidence>
<dbReference type="Gene3D" id="2.20.110.10">
    <property type="entry name" value="Histone H3 K4-specific methyltransferase SET7/9 N-terminal domain"/>
    <property type="match status" value="5"/>
</dbReference>
<feature type="chain" id="PRO_5011703574" evidence="2">
    <location>
        <begin position="20"/>
        <end position="558"/>
    </location>
</feature>
<dbReference type="STRING" id="478744.SAMN05444359_101167"/>
<dbReference type="Proteomes" id="UP000199021">
    <property type="component" value="Unassembled WGS sequence"/>
</dbReference>
<protein>
    <submittedName>
        <fullName evidence="4">Uncharacterized conserved protein</fullName>
    </submittedName>
</protein>
<feature type="signal peptide" evidence="2">
    <location>
        <begin position="1"/>
        <end position="19"/>
    </location>
</feature>
<dbReference type="SUPFAM" id="SSF82185">
    <property type="entry name" value="Histone H3 K4-specific methyltransferase SET7/9 N-terminal domain"/>
    <property type="match status" value="2"/>
</dbReference>
<dbReference type="AlphaFoldDB" id="A0A1H8Z463"/>
<evidence type="ECO:0000256" key="1">
    <source>
        <dbReference type="ARBA" id="ARBA00022737"/>
    </source>
</evidence>
<keyword evidence="2" id="KW-0732">Signal</keyword>
<feature type="domain" description="Peptidase C14 caspase" evidence="3">
    <location>
        <begin position="310"/>
        <end position="543"/>
    </location>
</feature>
<dbReference type="InterPro" id="IPR003409">
    <property type="entry name" value="MORN"/>
</dbReference>
<dbReference type="Pfam" id="PF02493">
    <property type="entry name" value="MORN"/>
    <property type="match status" value="9"/>
</dbReference>
<dbReference type="InParanoid" id="A0A1H8Z463"/>
<dbReference type="PANTHER" id="PTHR43215">
    <property type="entry name" value="RADIAL SPOKE HEAD 1 HOMOLOG"/>
    <property type="match status" value="1"/>
</dbReference>
<dbReference type="SMART" id="SM00698">
    <property type="entry name" value="MORN"/>
    <property type="match status" value="7"/>
</dbReference>
<gene>
    <name evidence="4" type="ORF">SAMN05444359_101167</name>
</gene>
<dbReference type="EMBL" id="FOFB01000001">
    <property type="protein sequence ID" value="SEP59132.1"/>
    <property type="molecule type" value="Genomic_DNA"/>
</dbReference>
<dbReference type="Pfam" id="PF00656">
    <property type="entry name" value="Peptidase_C14"/>
    <property type="match status" value="1"/>
</dbReference>
<proteinExistence type="predicted"/>
<dbReference type="SUPFAM" id="SSF52129">
    <property type="entry name" value="Caspase-like"/>
    <property type="match status" value="1"/>
</dbReference>
<dbReference type="OrthoDB" id="9767236at2"/>
<dbReference type="InterPro" id="IPR018247">
    <property type="entry name" value="EF_Hand_1_Ca_BS"/>
</dbReference>
<sequence>MTRFLTCFSLLFFSFMLSAQQGQCIKGDCLNGKGDFRFPDGAVYSGDFKRGKFTGFGLLKFPGGGLYVGNWLNSLQEGKGRMTEADGTSYFGKWHNGKRHGGGTITFKNANKLKATWVFDKIQGQAEFKFANGDLYRGEMVGTQITGQGTMEYVNGDRYTGEWMNNLRHGQGKQILEDGTEIAGTWEDDNFQADWSSIGFQGNPNTVADCSAGCPDGPGKYRFPDGTTFYGMIQSGLPSGNGTVAFTNGNTYHGSFASHQPDGLGIMYYADGQMHGGLWRNGRLFRRLFTATGRPAQEISVDYDPAVKVWAVVVGAARYTHMRTLRYTDDDAYHLFSFLKSVEGGALPDEQVRVLIDEDATHRNIIMAMREVYQRADENDVILFYFSGHGLPGAFLPVDYDGYTNRLEHYQLRDQLLASRAKHKLVIADACHSGSLGGRTSSQDIAFAGKSGGGADAALNAYYNALNNAQASTALLLSSKGEEISLEDGGLRSGIFSHYLIRGMKGEADDNGDQLVSIQELFSFVHREVRRYTGNIQTPTLTGTYDDLMPVSVIRGKR</sequence>
<dbReference type="GO" id="GO:0004197">
    <property type="term" value="F:cysteine-type endopeptidase activity"/>
    <property type="evidence" value="ECO:0007669"/>
    <property type="project" value="InterPro"/>
</dbReference>
<dbReference type="RefSeq" id="WP_090164904.1">
    <property type="nucleotide sequence ID" value="NZ_FOFB01000001.1"/>
</dbReference>
<accession>A0A1H8Z463</accession>
<keyword evidence="5" id="KW-1185">Reference proteome</keyword>
<reference evidence="5" key="1">
    <citation type="submission" date="2016-10" db="EMBL/GenBank/DDBJ databases">
        <authorList>
            <person name="Varghese N."/>
            <person name="Submissions S."/>
        </authorList>
    </citation>
    <scope>NUCLEOTIDE SEQUENCE [LARGE SCALE GENOMIC DNA]</scope>
    <source>
        <strain evidence="5">DSM 24740</strain>
    </source>
</reference>
<dbReference type="Gene3D" id="3.40.50.1460">
    <property type="match status" value="1"/>
</dbReference>
<keyword evidence="1" id="KW-0677">Repeat</keyword>
<dbReference type="PROSITE" id="PS00018">
    <property type="entry name" value="EF_HAND_1"/>
    <property type="match status" value="1"/>
</dbReference>
<dbReference type="PANTHER" id="PTHR43215:SF14">
    <property type="entry name" value="RADIAL SPOKE HEAD 1 HOMOLOG"/>
    <property type="match status" value="1"/>
</dbReference>
<organism evidence="4 5">
    <name type="scientific">Neolewinella agarilytica</name>
    <dbReference type="NCBI Taxonomy" id="478744"/>
    <lineage>
        <taxon>Bacteria</taxon>
        <taxon>Pseudomonadati</taxon>
        <taxon>Bacteroidota</taxon>
        <taxon>Saprospiria</taxon>
        <taxon>Saprospirales</taxon>
        <taxon>Lewinellaceae</taxon>
        <taxon>Neolewinella</taxon>
    </lineage>
</organism>
<name>A0A1H8Z463_9BACT</name>
<evidence type="ECO:0000256" key="2">
    <source>
        <dbReference type="SAM" id="SignalP"/>
    </source>
</evidence>
<dbReference type="InterPro" id="IPR029030">
    <property type="entry name" value="Caspase-like_dom_sf"/>
</dbReference>
<evidence type="ECO:0000313" key="4">
    <source>
        <dbReference type="EMBL" id="SEP59132.1"/>
    </source>
</evidence>
<dbReference type="GO" id="GO:0006508">
    <property type="term" value="P:proteolysis"/>
    <property type="evidence" value="ECO:0007669"/>
    <property type="project" value="InterPro"/>
</dbReference>
<dbReference type="InterPro" id="IPR011600">
    <property type="entry name" value="Pept_C14_caspase"/>
</dbReference>
<evidence type="ECO:0000259" key="3">
    <source>
        <dbReference type="Pfam" id="PF00656"/>
    </source>
</evidence>